<dbReference type="Proteomes" id="UP001054837">
    <property type="component" value="Unassembled WGS sequence"/>
</dbReference>
<dbReference type="PRINTS" id="PR00625">
    <property type="entry name" value="JDOMAIN"/>
</dbReference>
<dbReference type="SUPFAM" id="SSF52833">
    <property type="entry name" value="Thioredoxin-like"/>
    <property type="match status" value="1"/>
</dbReference>
<sequence>MHNLISCLQSRTAFVLSCIKLLLFFIIFHTVLSLSDPYATLGVHRSASITEIKQAYKRLAREWHPDKNKEPEAESKFIEINKAYELLTDPERKRLFDRSGVTEDTPNFRHYPDYSQFRRYEGDPFEHLFSQGGFNFQYKFSQGSFYHRHTVTAKAFENQIVPNSNFQPYLILIYGELCFACINAEPIWRKLIQELEPLGVGFAAIHAQQEASLTHKMGVSSLPYLIGVVDGRALHYKDHQLSFIKVVDFCRRILPSRTMVSLSDYSVDDFLLGWHDNRVRVLIFSTAEAIRLRYLLVAFRFRNNAAVGHIRIGTSDTEVVCKRYNIQPKMESLLIFNEDSSKPIATLSMTELTSQTMSDVIEANKFLLLPRLSSQNLFDQLCPTEAKRARKYLCVILITKNVKEHDPYRALMREFIQQIDLPNNRVRFMFLFEEKQKDFVKALSSGMGAPEDPILHVVLIWRKEHDRVKYQWLEHKWDINEDSVNATKDELNAAVKHLMQKTETLPYDAQVSILADEHALGLFARVLNRMILMGDVLWDNITRQELLPALSVMGSIAFIALVGYIMTYLVQLEEQSIQERYQRGGKQVPGVPNRSKPEYHLHVHELRGETYNGLVRLLKPGCRTLVLLLDNESKMKLLPIYYKIVYPYRKNKTLMFAFLMIEKNLEWYRHLLLQTLGETRELNINPKNCIGTVLSLVGHRKYFCVYHAKHAEQDPRKREGKIRKGEGSAGEFIGFEDSNTDSENSDVEAAKISQYDNDIYGSIVFEEHLLDGLPNWLDRLFEGSTRRYYIQYWPENMK</sequence>
<dbReference type="EMBL" id="BPLQ01003406">
    <property type="protein sequence ID" value="GIY00298.1"/>
    <property type="molecule type" value="Genomic_DNA"/>
</dbReference>
<dbReference type="PROSITE" id="PS50076">
    <property type="entry name" value="DNAJ_2"/>
    <property type="match status" value="1"/>
</dbReference>
<comment type="subcellular location">
    <subcellularLocation>
        <location evidence="1">Endoplasmic reticulum membrane</location>
        <topology evidence="1">Single-pass type IV membrane protein</topology>
    </subcellularLocation>
</comment>
<evidence type="ECO:0000256" key="6">
    <source>
        <dbReference type="SAM" id="Phobius"/>
    </source>
</evidence>
<dbReference type="CDD" id="cd06257">
    <property type="entry name" value="DnaJ"/>
    <property type="match status" value="1"/>
</dbReference>
<dbReference type="SUPFAM" id="SSF46565">
    <property type="entry name" value="Chaperone J-domain"/>
    <property type="match status" value="1"/>
</dbReference>
<feature type="transmembrane region" description="Helical" evidence="6">
    <location>
        <begin position="12"/>
        <end position="32"/>
    </location>
</feature>
<dbReference type="PANTHER" id="PTHR44303:SF2">
    <property type="entry name" value="DNAJ HOMOLOG SUBFAMILY C MEMBER 16"/>
    <property type="match status" value="1"/>
</dbReference>
<evidence type="ECO:0000313" key="9">
    <source>
        <dbReference type="Proteomes" id="UP001054837"/>
    </source>
</evidence>
<evidence type="ECO:0000256" key="2">
    <source>
        <dbReference type="ARBA" id="ARBA00020921"/>
    </source>
</evidence>
<dbReference type="PANTHER" id="PTHR44303">
    <property type="entry name" value="DNAJ HOMOLOG SUBFAMILY C MEMBER 16"/>
    <property type="match status" value="1"/>
</dbReference>
<keyword evidence="3" id="KW-0072">Autophagy</keyword>
<keyword evidence="9" id="KW-1185">Reference proteome</keyword>
<dbReference type="InterPro" id="IPR013766">
    <property type="entry name" value="Thioredoxin_domain"/>
</dbReference>
<dbReference type="InterPro" id="IPR018253">
    <property type="entry name" value="DnaJ_domain_CS"/>
</dbReference>
<evidence type="ECO:0000256" key="5">
    <source>
        <dbReference type="ARBA" id="ARBA00035043"/>
    </source>
</evidence>
<evidence type="ECO:0000256" key="1">
    <source>
        <dbReference type="ARBA" id="ARBA00004163"/>
    </source>
</evidence>
<accession>A0AAV4PS99</accession>
<dbReference type="GO" id="GO:0005789">
    <property type="term" value="C:endoplasmic reticulum membrane"/>
    <property type="evidence" value="ECO:0007669"/>
    <property type="project" value="UniProtKB-SubCell"/>
</dbReference>
<keyword evidence="6" id="KW-0812">Transmembrane</keyword>
<dbReference type="Pfam" id="PF00085">
    <property type="entry name" value="Thioredoxin"/>
    <property type="match status" value="1"/>
</dbReference>
<dbReference type="InterPro" id="IPR001623">
    <property type="entry name" value="DnaJ_domain"/>
</dbReference>
<name>A0AAV4PS99_9ARAC</name>
<gene>
    <name evidence="8" type="primary">Dnajc16</name>
    <name evidence="8" type="ORF">CDAR_320021</name>
</gene>
<dbReference type="PROSITE" id="PS00636">
    <property type="entry name" value="DNAJ_1"/>
    <property type="match status" value="1"/>
</dbReference>
<feature type="domain" description="J" evidence="7">
    <location>
        <begin position="36"/>
        <end position="100"/>
    </location>
</feature>
<comment type="caution">
    <text evidence="8">The sequence shown here is derived from an EMBL/GenBank/DDBJ whole genome shotgun (WGS) entry which is preliminary data.</text>
</comment>
<dbReference type="InterPro" id="IPR052448">
    <property type="entry name" value="DnaJ_C16_autophagy_reg"/>
</dbReference>
<organism evidence="8 9">
    <name type="scientific">Caerostris darwini</name>
    <dbReference type="NCBI Taxonomy" id="1538125"/>
    <lineage>
        <taxon>Eukaryota</taxon>
        <taxon>Metazoa</taxon>
        <taxon>Ecdysozoa</taxon>
        <taxon>Arthropoda</taxon>
        <taxon>Chelicerata</taxon>
        <taxon>Arachnida</taxon>
        <taxon>Araneae</taxon>
        <taxon>Araneomorphae</taxon>
        <taxon>Entelegynae</taxon>
        <taxon>Araneoidea</taxon>
        <taxon>Araneidae</taxon>
        <taxon>Caerostris</taxon>
    </lineage>
</organism>
<comment type="function">
    <text evidence="4">Plays an important role in regulating the size of autophagosomes during the formation process.</text>
</comment>
<dbReference type="InterPro" id="IPR036249">
    <property type="entry name" value="Thioredoxin-like_sf"/>
</dbReference>
<dbReference type="InterPro" id="IPR036869">
    <property type="entry name" value="J_dom_sf"/>
</dbReference>
<dbReference type="AlphaFoldDB" id="A0AAV4PS99"/>
<protein>
    <recommendedName>
        <fullName evidence="2">DnaJ homolog subfamily C member 16</fullName>
    </recommendedName>
    <alternativeName>
        <fullName evidence="5">Endoplasmic reticulum DNA J domain-containing protein 8</fullName>
    </alternativeName>
</protein>
<proteinExistence type="predicted"/>
<keyword evidence="6" id="KW-0472">Membrane</keyword>
<evidence type="ECO:0000259" key="7">
    <source>
        <dbReference type="PROSITE" id="PS50076"/>
    </source>
</evidence>
<dbReference type="Gene3D" id="1.10.287.110">
    <property type="entry name" value="DnaJ domain"/>
    <property type="match status" value="1"/>
</dbReference>
<reference evidence="8 9" key="1">
    <citation type="submission" date="2021-06" db="EMBL/GenBank/DDBJ databases">
        <title>Caerostris darwini draft genome.</title>
        <authorList>
            <person name="Kono N."/>
            <person name="Arakawa K."/>
        </authorList>
    </citation>
    <scope>NUCLEOTIDE SEQUENCE [LARGE SCALE GENOMIC DNA]</scope>
</reference>
<dbReference type="SMART" id="SM00271">
    <property type="entry name" value="DnaJ"/>
    <property type="match status" value="1"/>
</dbReference>
<keyword evidence="6" id="KW-1133">Transmembrane helix</keyword>
<evidence type="ECO:0000313" key="8">
    <source>
        <dbReference type="EMBL" id="GIY00298.1"/>
    </source>
</evidence>
<evidence type="ECO:0000256" key="3">
    <source>
        <dbReference type="ARBA" id="ARBA00023006"/>
    </source>
</evidence>
<evidence type="ECO:0000256" key="4">
    <source>
        <dbReference type="ARBA" id="ARBA00035002"/>
    </source>
</evidence>
<dbReference type="Gene3D" id="3.40.30.10">
    <property type="entry name" value="Glutaredoxin"/>
    <property type="match status" value="1"/>
</dbReference>
<dbReference type="Pfam" id="PF00226">
    <property type="entry name" value="DnaJ"/>
    <property type="match status" value="1"/>
</dbReference>
<dbReference type="GO" id="GO:0006914">
    <property type="term" value="P:autophagy"/>
    <property type="evidence" value="ECO:0007669"/>
    <property type="project" value="UniProtKB-KW"/>
</dbReference>